<comment type="caution">
    <text evidence="1">The sequence shown here is derived from an EMBL/GenBank/DDBJ whole genome shotgun (WGS) entry which is preliminary data.</text>
</comment>
<organism evidence="1 2">
    <name type="scientific">Amantichitinum ursilacus</name>
    <dbReference type="NCBI Taxonomy" id="857265"/>
    <lineage>
        <taxon>Bacteria</taxon>
        <taxon>Pseudomonadati</taxon>
        <taxon>Pseudomonadota</taxon>
        <taxon>Betaproteobacteria</taxon>
        <taxon>Neisseriales</taxon>
        <taxon>Chitinibacteraceae</taxon>
        <taxon>Amantichitinum</taxon>
    </lineage>
</organism>
<protein>
    <submittedName>
        <fullName evidence="1">Uncharacterized protein</fullName>
    </submittedName>
</protein>
<sequence>MLLLEVIAALRERVPVFAGRVGGAAEFENLEETGKLPVPAAYVMPLDEKAEAQLDQAGYEQEVVEGFAVVVVLSNVPDERGQDAVATLPAIRAALFAALLGWDPTGYDAIEYQGATLLQMNRGRLYYQYEFKTSYWIGQAQTWYQVRNDALPGFEGMNINTDVIAPIADPNLHYPGPDGRIEFSQVLTLPQS</sequence>
<evidence type="ECO:0000313" key="1">
    <source>
        <dbReference type="EMBL" id="KPC53025.1"/>
    </source>
</evidence>
<name>A0A0N0GNS4_9NEIS</name>
<reference evidence="1 2" key="1">
    <citation type="submission" date="2015-07" db="EMBL/GenBank/DDBJ databases">
        <title>Draft genome sequence of the Amantichitinum ursilacus IGB-41, a new chitin-degrading bacterium.</title>
        <authorList>
            <person name="Kirstahler P."/>
            <person name="Guenther M."/>
            <person name="Grumaz C."/>
            <person name="Rupp S."/>
            <person name="Zibek S."/>
            <person name="Sohn K."/>
        </authorList>
    </citation>
    <scope>NUCLEOTIDE SEQUENCE [LARGE SCALE GENOMIC DNA]</scope>
    <source>
        <strain evidence="1 2">IGB-41</strain>
    </source>
</reference>
<dbReference type="STRING" id="857265.WG78_11060"/>
<dbReference type="RefSeq" id="WP_053937863.1">
    <property type="nucleotide sequence ID" value="NZ_LAQT01000008.1"/>
</dbReference>
<accession>A0A0N0GNS4</accession>
<keyword evidence="2" id="KW-1185">Reference proteome</keyword>
<gene>
    <name evidence="1" type="ORF">WG78_11060</name>
</gene>
<dbReference type="InterPro" id="IPR056912">
    <property type="entry name" value="Phage_JBD30_tail_term-like"/>
</dbReference>
<dbReference type="Proteomes" id="UP000037939">
    <property type="component" value="Unassembled WGS sequence"/>
</dbReference>
<proteinExistence type="predicted"/>
<dbReference type="AlphaFoldDB" id="A0A0N0GNS4"/>
<evidence type="ECO:0000313" key="2">
    <source>
        <dbReference type="Proteomes" id="UP000037939"/>
    </source>
</evidence>
<dbReference type="EMBL" id="LAQT01000008">
    <property type="protein sequence ID" value="KPC53025.1"/>
    <property type="molecule type" value="Genomic_DNA"/>
</dbReference>
<dbReference type="OrthoDB" id="4014363at2"/>
<dbReference type="Pfam" id="PF23840">
    <property type="entry name" value="Phage_tail_terminator"/>
    <property type="match status" value="1"/>
</dbReference>